<name>A0A9J6GIT8_HAELO</name>
<organism evidence="1 2">
    <name type="scientific">Haemaphysalis longicornis</name>
    <name type="common">Bush tick</name>
    <dbReference type="NCBI Taxonomy" id="44386"/>
    <lineage>
        <taxon>Eukaryota</taxon>
        <taxon>Metazoa</taxon>
        <taxon>Ecdysozoa</taxon>
        <taxon>Arthropoda</taxon>
        <taxon>Chelicerata</taxon>
        <taxon>Arachnida</taxon>
        <taxon>Acari</taxon>
        <taxon>Parasitiformes</taxon>
        <taxon>Ixodida</taxon>
        <taxon>Ixodoidea</taxon>
        <taxon>Ixodidae</taxon>
        <taxon>Haemaphysalinae</taxon>
        <taxon>Haemaphysalis</taxon>
    </lineage>
</organism>
<reference evidence="1 2" key="1">
    <citation type="journal article" date="2020" name="Cell">
        <title>Large-Scale Comparative Analyses of Tick Genomes Elucidate Their Genetic Diversity and Vector Capacities.</title>
        <authorList>
            <consortium name="Tick Genome and Microbiome Consortium (TIGMIC)"/>
            <person name="Jia N."/>
            <person name="Wang J."/>
            <person name="Shi W."/>
            <person name="Du L."/>
            <person name="Sun Y."/>
            <person name="Zhan W."/>
            <person name="Jiang J.F."/>
            <person name="Wang Q."/>
            <person name="Zhang B."/>
            <person name="Ji P."/>
            <person name="Bell-Sakyi L."/>
            <person name="Cui X.M."/>
            <person name="Yuan T.T."/>
            <person name="Jiang B.G."/>
            <person name="Yang W.F."/>
            <person name="Lam T.T."/>
            <person name="Chang Q.C."/>
            <person name="Ding S.J."/>
            <person name="Wang X.J."/>
            <person name="Zhu J.G."/>
            <person name="Ruan X.D."/>
            <person name="Zhao L."/>
            <person name="Wei J.T."/>
            <person name="Ye R.Z."/>
            <person name="Que T.C."/>
            <person name="Du C.H."/>
            <person name="Zhou Y.H."/>
            <person name="Cheng J.X."/>
            <person name="Dai P.F."/>
            <person name="Guo W.B."/>
            <person name="Han X.H."/>
            <person name="Huang E.J."/>
            <person name="Li L.F."/>
            <person name="Wei W."/>
            <person name="Gao Y.C."/>
            <person name="Liu J.Z."/>
            <person name="Shao H.Z."/>
            <person name="Wang X."/>
            <person name="Wang C.C."/>
            <person name="Yang T.C."/>
            <person name="Huo Q.B."/>
            <person name="Li W."/>
            <person name="Chen H.Y."/>
            <person name="Chen S.E."/>
            <person name="Zhou L.G."/>
            <person name="Ni X.B."/>
            <person name="Tian J.H."/>
            <person name="Sheng Y."/>
            <person name="Liu T."/>
            <person name="Pan Y.S."/>
            <person name="Xia L.Y."/>
            <person name="Li J."/>
            <person name="Zhao F."/>
            <person name="Cao W.C."/>
        </authorList>
    </citation>
    <scope>NUCLEOTIDE SEQUENCE [LARGE SCALE GENOMIC DNA]</scope>
    <source>
        <strain evidence="1">HaeL-2018</strain>
    </source>
</reference>
<dbReference type="VEuPathDB" id="VectorBase:HLOH_047312"/>
<dbReference type="Proteomes" id="UP000821853">
    <property type="component" value="Chromosome 5"/>
</dbReference>
<evidence type="ECO:0000313" key="2">
    <source>
        <dbReference type="Proteomes" id="UP000821853"/>
    </source>
</evidence>
<evidence type="ECO:0000313" key="1">
    <source>
        <dbReference type="EMBL" id="KAH9374809.1"/>
    </source>
</evidence>
<dbReference type="OrthoDB" id="8193319at2759"/>
<dbReference type="EMBL" id="JABSTR010000007">
    <property type="protein sequence ID" value="KAH9374809.1"/>
    <property type="molecule type" value="Genomic_DNA"/>
</dbReference>
<dbReference type="AlphaFoldDB" id="A0A9J6GIT8"/>
<proteinExistence type="predicted"/>
<accession>A0A9J6GIT8</accession>
<gene>
    <name evidence="1" type="ORF">HPB48_020610</name>
</gene>
<sequence>MKARFHMVHRGLECDIDNVNIIVDTACVLHNICEAMSDHFDASWVKASREDDERRPQPVCTSNREEPSGVVVLNALAKHLAAR</sequence>
<protein>
    <submittedName>
        <fullName evidence="1">Uncharacterized protein</fullName>
    </submittedName>
</protein>
<comment type="caution">
    <text evidence="1">The sequence shown here is derived from an EMBL/GenBank/DDBJ whole genome shotgun (WGS) entry which is preliminary data.</text>
</comment>
<keyword evidence="2" id="KW-1185">Reference proteome</keyword>